<feature type="region of interest" description="Disordered" evidence="1">
    <location>
        <begin position="715"/>
        <end position="754"/>
    </location>
</feature>
<organism evidence="3">
    <name type="scientific">Daucus carota subsp. sativus</name>
    <name type="common">Carrot</name>
    <dbReference type="NCBI Taxonomy" id="79200"/>
    <lineage>
        <taxon>Eukaryota</taxon>
        <taxon>Viridiplantae</taxon>
        <taxon>Streptophyta</taxon>
        <taxon>Embryophyta</taxon>
        <taxon>Tracheophyta</taxon>
        <taxon>Spermatophyta</taxon>
        <taxon>Magnoliopsida</taxon>
        <taxon>eudicotyledons</taxon>
        <taxon>Gunneridae</taxon>
        <taxon>Pentapetalae</taxon>
        <taxon>asterids</taxon>
        <taxon>campanulids</taxon>
        <taxon>Apiales</taxon>
        <taxon>Apiaceae</taxon>
        <taxon>Apioideae</taxon>
        <taxon>Scandiceae</taxon>
        <taxon>Daucinae</taxon>
        <taxon>Daucus</taxon>
        <taxon>Daucus sect. Daucus</taxon>
    </lineage>
</organism>
<feature type="region of interest" description="Disordered" evidence="1">
    <location>
        <begin position="93"/>
        <end position="112"/>
    </location>
</feature>
<feature type="compositionally biased region" description="Polar residues" evidence="1">
    <location>
        <begin position="93"/>
        <end position="105"/>
    </location>
</feature>
<feature type="compositionally biased region" description="Polar residues" evidence="1">
    <location>
        <begin position="728"/>
        <end position="754"/>
    </location>
</feature>
<dbReference type="Gene3D" id="2.40.50.140">
    <property type="entry name" value="Nucleic acid-binding proteins"/>
    <property type="match status" value="2"/>
</dbReference>
<gene>
    <name evidence="3" type="ORF">DCAR_022039</name>
</gene>
<dbReference type="InterPro" id="IPR012340">
    <property type="entry name" value="NA-bd_OB-fold"/>
</dbReference>
<dbReference type="Gramene" id="KZM90596">
    <property type="protein sequence ID" value="KZM90596"/>
    <property type="gene ID" value="DCAR_022039"/>
</dbReference>
<dbReference type="SUPFAM" id="SSF50249">
    <property type="entry name" value="Nucleic acid-binding proteins"/>
    <property type="match status" value="2"/>
</dbReference>
<evidence type="ECO:0000256" key="1">
    <source>
        <dbReference type="SAM" id="MobiDB-lite"/>
    </source>
</evidence>
<feature type="region of interest" description="Disordered" evidence="1">
    <location>
        <begin position="475"/>
        <end position="497"/>
    </location>
</feature>
<dbReference type="EMBL" id="LNRQ01000006">
    <property type="protein sequence ID" value="KZM90596.1"/>
    <property type="molecule type" value="Genomic_DNA"/>
</dbReference>
<feature type="region of interest" description="Disordered" evidence="1">
    <location>
        <begin position="156"/>
        <end position="198"/>
    </location>
</feature>
<name>A0A164VN40_DAUCS</name>
<dbReference type="Pfam" id="PF01336">
    <property type="entry name" value="tRNA_anti-codon"/>
    <property type="match status" value="1"/>
</dbReference>
<reference evidence="3" key="1">
    <citation type="journal article" date="2016" name="Nat. Genet.">
        <title>A high-quality carrot genome assembly provides new insights into carotenoid accumulation and asterid genome evolution.</title>
        <authorList>
            <person name="Iorizzo M."/>
            <person name="Ellison S."/>
            <person name="Senalik D."/>
            <person name="Zeng P."/>
            <person name="Satapoomin P."/>
            <person name="Huang J."/>
            <person name="Bowman M."/>
            <person name="Iovene M."/>
            <person name="Sanseverino W."/>
            <person name="Cavagnaro P."/>
            <person name="Yildiz M."/>
            <person name="Macko-Podgorni A."/>
            <person name="Moranska E."/>
            <person name="Grzebelus E."/>
            <person name="Grzebelus D."/>
            <person name="Ashrafi H."/>
            <person name="Zheng Z."/>
            <person name="Cheng S."/>
            <person name="Spooner D."/>
            <person name="Van Deynze A."/>
            <person name="Simon P."/>
        </authorList>
    </citation>
    <scope>NUCLEOTIDE SEQUENCE [LARGE SCALE GENOMIC DNA]</scope>
    <source>
        <tissue evidence="3">Leaf</tissue>
    </source>
</reference>
<dbReference type="GO" id="GO:0003676">
    <property type="term" value="F:nucleic acid binding"/>
    <property type="evidence" value="ECO:0007669"/>
    <property type="project" value="InterPro"/>
</dbReference>
<proteinExistence type="predicted"/>
<dbReference type="AlphaFoldDB" id="A0A164VN40"/>
<accession>A0A164VN40</accession>
<evidence type="ECO:0000313" key="3">
    <source>
        <dbReference type="EMBL" id="KZM90596.1"/>
    </source>
</evidence>
<feature type="domain" description="OB" evidence="2">
    <location>
        <begin position="262"/>
        <end position="330"/>
    </location>
</feature>
<protein>
    <recommendedName>
        <fullName evidence="2">OB domain-containing protein</fullName>
    </recommendedName>
</protein>
<dbReference type="PANTHER" id="PTHR47165">
    <property type="entry name" value="OS03G0429900 PROTEIN"/>
    <property type="match status" value="1"/>
</dbReference>
<feature type="compositionally biased region" description="Polar residues" evidence="1">
    <location>
        <begin position="475"/>
        <end position="487"/>
    </location>
</feature>
<dbReference type="CDD" id="cd04481">
    <property type="entry name" value="RPA1_DBD_B_like"/>
    <property type="match status" value="2"/>
</dbReference>
<comment type="caution">
    <text evidence="3">The sequence shown here is derived from an EMBL/GenBank/DDBJ whole genome shotgun (WGS) entry which is preliminary data.</text>
</comment>
<sequence>MKEANYNHLKLDNFTSFKSEFGNLTSTPNSAYHTPTRTPAYSQTFQPTLPNTQCIPVGNIFSQLNRDVTPLSNISNLGENTITGMHRTAVFSSNGHSPNMNSPNMHSKERSSCLTSLRATGSAGSAGSTPTETDKIGAKDRSTLLYSNTTPLARNLNSPVVPSKERSSCITSLPGSIPKRNPLSDISNTPEQRRGVRKGAQIMKPTEHSSIASVMEDADNLFADNDKRDANIFPKHAFDLFDLADASKFLTDQRFLIVYTDVVGVITNKYVERVFSKDDNSKSHIRFVITDGSCDMRVTFFNDLAEELEKQLKKTTEEQVVIVIAFAKVQQHEGSICLKNYPATRFYLNPEHYSVNILKKRFRLATVCNDSSGCIGIVFPDEEIQRITGKNVFDIENDESQVGDAISFPPVLKEFEKKEFIVTLIIGESNVESKSNVYVAHSIDEPPEMLGDHVPGEVTSLTSKQDSMAVDLNETLNRATDSPATEKSTNKQRPRKRTEHVAFNTDEIVTMTKRKNIKKDSNMYLTDVIGVMEKPKPLAKIRNRHGILQDQIKFRITDGSKYVKVTFWDEFAVRFSKALKPNLEWPIIIVIGSVRVQEWKDEIGIANASATNFYLNCNHRKVAEIRKRFQICIFASDETGAIDIQLEDREVRTLIGKTVFSIIDEGHTDQTIPLLLKNLENKDCTIKLLISKENITEGYPIYNAEDIMEGFSVHDDSEDESIPHPIEQMQTEPSSSSYHLDTLSGISNTPNETN</sequence>
<dbReference type="PANTHER" id="PTHR47165:SF4">
    <property type="entry name" value="OS03G0429900 PROTEIN"/>
    <property type="match status" value="1"/>
</dbReference>
<dbReference type="InterPro" id="IPR004365">
    <property type="entry name" value="NA-bd_OB_tRNA"/>
</dbReference>
<evidence type="ECO:0000259" key="2">
    <source>
        <dbReference type="Pfam" id="PF01336"/>
    </source>
</evidence>